<dbReference type="PRINTS" id="PR00455">
    <property type="entry name" value="HTHTETR"/>
</dbReference>
<evidence type="ECO:0000259" key="3">
    <source>
        <dbReference type="PROSITE" id="PS50977"/>
    </source>
</evidence>
<dbReference type="SUPFAM" id="SSF48498">
    <property type="entry name" value="Tetracyclin repressor-like, C-terminal domain"/>
    <property type="match status" value="1"/>
</dbReference>
<evidence type="ECO:0000256" key="2">
    <source>
        <dbReference type="PROSITE-ProRule" id="PRU00335"/>
    </source>
</evidence>
<dbReference type="InterPro" id="IPR050624">
    <property type="entry name" value="HTH-type_Tx_Regulator"/>
</dbReference>
<dbReference type="PANTHER" id="PTHR43479">
    <property type="entry name" value="ACREF/ENVCD OPERON REPRESSOR-RELATED"/>
    <property type="match status" value="1"/>
</dbReference>
<dbReference type="RefSeq" id="WP_354312265.1">
    <property type="nucleotide sequence ID" value="NZ_JBEPME010000001.1"/>
</dbReference>
<evidence type="ECO:0000256" key="1">
    <source>
        <dbReference type="ARBA" id="ARBA00023125"/>
    </source>
</evidence>
<comment type="caution">
    <text evidence="4">The sequence shown here is derived from an EMBL/GenBank/DDBJ whole genome shotgun (WGS) entry which is preliminary data.</text>
</comment>
<dbReference type="Gene3D" id="1.10.10.60">
    <property type="entry name" value="Homeodomain-like"/>
    <property type="match status" value="1"/>
</dbReference>
<organism evidence="4 5">
    <name type="scientific">Sporosarcina psychrophila</name>
    <name type="common">Bacillus psychrophilus</name>
    <dbReference type="NCBI Taxonomy" id="1476"/>
    <lineage>
        <taxon>Bacteria</taxon>
        <taxon>Bacillati</taxon>
        <taxon>Bacillota</taxon>
        <taxon>Bacilli</taxon>
        <taxon>Bacillales</taxon>
        <taxon>Caryophanaceae</taxon>
        <taxon>Sporosarcina</taxon>
    </lineage>
</organism>
<feature type="DNA-binding region" description="H-T-H motif" evidence="2">
    <location>
        <begin position="42"/>
        <end position="61"/>
    </location>
</feature>
<gene>
    <name evidence="4" type="ORF">ABIC55_000864</name>
</gene>
<feature type="domain" description="HTH tetR-type" evidence="3">
    <location>
        <begin position="19"/>
        <end position="79"/>
    </location>
</feature>
<evidence type="ECO:0000313" key="5">
    <source>
        <dbReference type="Proteomes" id="UP001549104"/>
    </source>
</evidence>
<dbReference type="PROSITE" id="PS50977">
    <property type="entry name" value="HTH_TETR_2"/>
    <property type="match status" value="1"/>
</dbReference>
<dbReference type="EMBL" id="JBEPME010000001">
    <property type="protein sequence ID" value="MET3655780.1"/>
    <property type="molecule type" value="Genomic_DNA"/>
</dbReference>
<dbReference type="Proteomes" id="UP001549104">
    <property type="component" value="Unassembled WGS sequence"/>
</dbReference>
<evidence type="ECO:0000313" key="4">
    <source>
        <dbReference type="EMBL" id="MET3655780.1"/>
    </source>
</evidence>
<dbReference type="InterPro" id="IPR036271">
    <property type="entry name" value="Tet_transcr_reg_TetR-rel_C_sf"/>
</dbReference>
<keyword evidence="1 2" id="KW-0238">DNA-binding</keyword>
<dbReference type="InterPro" id="IPR001647">
    <property type="entry name" value="HTH_TetR"/>
</dbReference>
<dbReference type="SUPFAM" id="SSF46689">
    <property type="entry name" value="Homeodomain-like"/>
    <property type="match status" value="1"/>
</dbReference>
<name>A0ABV2K5B9_SPOPS</name>
<dbReference type="PANTHER" id="PTHR43479:SF11">
    <property type="entry name" value="ACREF_ENVCD OPERON REPRESSOR-RELATED"/>
    <property type="match status" value="1"/>
</dbReference>
<dbReference type="Pfam" id="PF00440">
    <property type="entry name" value="TetR_N"/>
    <property type="match status" value="1"/>
</dbReference>
<proteinExistence type="predicted"/>
<sequence length="216" mass="24971">MTKEDQMIEEMFNQKGDLTERQKKIVAAAIESFAEKGYSATSTKEIAQKAGVAEGTIFRHYKTKKELLMSIVTPMMIKLMAPIIIKDINKVLNHDHETFEAFVRAMIDNRRKFLKSNLKIIKIFIQEIPFHPELKEQFIEHVGSKVFTRLRQIIEHYQDKGQIIKLPIDTVLRLTGSTIIGYFVTRYALLPNADWDDEAEVDLTIQFLMKGLAPEE</sequence>
<dbReference type="Gene3D" id="1.10.357.10">
    <property type="entry name" value="Tetracycline Repressor, domain 2"/>
    <property type="match status" value="1"/>
</dbReference>
<accession>A0ABV2K5B9</accession>
<keyword evidence="5" id="KW-1185">Reference proteome</keyword>
<dbReference type="InterPro" id="IPR009057">
    <property type="entry name" value="Homeodomain-like_sf"/>
</dbReference>
<protein>
    <submittedName>
        <fullName evidence="4">AcrR family transcriptional regulator</fullName>
    </submittedName>
</protein>
<reference evidence="4 5" key="1">
    <citation type="submission" date="2024-06" db="EMBL/GenBank/DDBJ databases">
        <title>Sorghum-associated microbial communities from plants grown in Nebraska, USA.</title>
        <authorList>
            <person name="Schachtman D."/>
        </authorList>
    </citation>
    <scope>NUCLEOTIDE SEQUENCE [LARGE SCALE GENOMIC DNA]</scope>
    <source>
        <strain evidence="4 5">1288</strain>
    </source>
</reference>